<dbReference type="Proteomes" id="UP001501343">
    <property type="component" value="Unassembled WGS sequence"/>
</dbReference>
<reference evidence="2 3" key="1">
    <citation type="journal article" date="2019" name="Int. J. Syst. Evol. Microbiol.">
        <title>The Global Catalogue of Microorganisms (GCM) 10K type strain sequencing project: providing services to taxonomists for standard genome sequencing and annotation.</title>
        <authorList>
            <consortium name="The Broad Institute Genomics Platform"/>
            <consortium name="The Broad Institute Genome Sequencing Center for Infectious Disease"/>
            <person name="Wu L."/>
            <person name="Ma J."/>
        </authorList>
    </citation>
    <scope>NUCLEOTIDE SEQUENCE [LARGE SCALE GENOMIC DNA]</scope>
    <source>
        <strain evidence="2 3">JCM 14900</strain>
    </source>
</reference>
<keyword evidence="1" id="KW-0732">Signal</keyword>
<protein>
    <recommendedName>
        <fullName evidence="4">Cell wall binding repeat 2</fullName>
    </recommendedName>
</protein>
<name>A0ABN2PRF6_9MICO</name>
<dbReference type="PANTHER" id="PTHR30032">
    <property type="entry name" value="N-ACETYLMURAMOYL-L-ALANINE AMIDASE-RELATED"/>
    <property type="match status" value="1"/>
</dbReference>
<organism evidence="2 3">
    <name type="scientific">Microbacterium aoyamense</name>
    <dbReference type="NCBI Taxonomy" id="344166"/>
    <lineage>
        <taxon>Bacteria</taxon>
        <taxon>Bacillati</taxon>
        <taxon>Actinomycetota</taxon>
        <taxon>Actinomycetes</taxon>
        <taxon>Micrococcales</taxon>
        <taxon>Microbacteriaceae</taxon>
        <taxon>Microbacterium</taxon>
    </lineage>
</organism>
<comment type="caution">
    <text evidence="2">The sequence shown here is derived from an EMBL/GenBank/DDBJ whole genome shotgun (WGS) entry which is preliminary data.</text>
</comment>
<feature type="chain" id="PRO_5046804645" description="Cell wall binding repeat 2" evidence="1">
    <location>
        <begin position="28"/>
        <end position="951"/>
    </location>
</feature>
<evidence type="ECO:0000313" key="2">
    <source>
        <dbReference type="EMBL" id="GAA1926499.1"/>
    </source>
</evidence>
<dbReference type="InterPro" id="IPR007253">
    <property type="entry name" value="Cell_wall-bd_2"/>
</dbReference>
<feature type="signal peptide" evidence="1">
    <location>
        <begin position="1"/>
        <end position="27"/>
    </location>
</feature>
<dbReference type="InterPro" id="IPR051922">
    <property type="entry name" value="Bact_Sporulation_Assoc"/>
</dbReference>
<gene>
    <name evidence="2" type="ORF">GCM10009775_18360</name>
</gene>
<evidence type="ECO:0000313" key="3">
    <source>
        <dbReference type="Proteomes" id="UP001501343"/>
    </source>
</evidence>
<dbReference type="RefSeq" id="WP_344049298.1">
    <property type="nucleotide sequence ID" value="NZ_BAAAOF010000003.1"/>
</dbReference>
<dbReference type="EMBL" id="BAAAOF010000003">
    <property type="protein sequence ID" value="GAA1926499.1"/>
    <property type="molecule type" value="Genomic_DNA"/>
</dbReference>
<sequence>MHAGRARTWRGVAGVVAASALIITTMAASPAVGEVGATAAPTQVELTGVLRVIPAEARPVHMSAHDHAAAEPEIHHEGSVALLTDDGAMVELTDVDAAGLASGQEYTATVDVPADVQVAVEQRVDDLAELSSAEVATAVALAAEGEGVALPVVSAFAEPVVAAAVSPRAHTLDIIAYTENGSGSVAPSASEISAAVGRLSEFWGSQSAGQISSITATSVRSQTVSWDVCDERTAWNNGAAAFGMGSIDNGAYWYGQTSRHLVVLVDENWCGGGGLGTLGTTLYDGGLIHAQIPIASPADWDQVLFHEFGHNITLNHSNVRECTAPKVDSARKSATRQPADPACEDYEYWDTFDVMGGGFISPSGSLATTRNIAALSATQKVKLGALSVANGLQEVKTSGGLLQTYTVEAISATAGTRALQVTDPTNGEKLFVEYRSATGRDANAMYALWSSNEANDDYGPGVRVMRLYEDECIGNCDYYWPGYSLALSRHVTSGVGHTHAMHFRAGEQIKTYTNNVTVRVVSTTATTATVEVGFYTPYTTVPTASSVSVNGGGDPYVGKTLTVNGVGTSAWAPVPTSVNYQWLRNGSAIAGATKSTYQLQGADKGASISVRATPVRPGYRNIAVVSPVVSPAPGGPAPTERISGASRYDTAVKVSERAFPGEEDAAEIVYIATGLNYPDALGAAPSAAYLNGPLLLVPPTGALPASVAAELARLSPERVVIVGGLGAVSEAMADQVADAATVEEGMPPEVDRKRGASRYHTARALVEDAFAAGSVSQVYIATGRNYPDALSASAVAGGKGAPVVLVDGALATLDADTIALLAELKADAGMKAWVIGGTGAVSAGIMSQLSTLGYTPERLSGTSRYETSAKINEQVTGAVSEVFLATGTGYADALAGAVLAGVNGAPLHVTPPTCVSAGAGAQIGANATGTVTLIGGSGALNANVAALGMCP</sequence>
<dbReference type="Pfam" id="PF04122">
    <property type="entry name" value="CW_binding_2"/>
    <property type="match status" value="3"/>
</dbReference>
<accession>A0ABN2PRF6</accession>
<dbReference type="Gene3D" id="3.40.50.12090">
    <property type="match status" value="1"/>
</dbReference>
<evidence type="ECO:0008006" key="4">
    <source>
        <dbReference type="Google" id="ProtNLM"/>
    </source>
</evidence>
<proteinExistence type="predicted"/>
<dbReference type="PANTHER" id="PTHR30032:SF8">
    <property type="entry name" value="GERMINATION-SPECIFIC N-ACETYLMURAMOYL-L-ALANINE AMIDASE"/>
    <property type="match status" value="1"/>
</dbReference>
<keyword evidence="3" id="KW-1185">Reference proteome</keyword>
<evidence type="ECO:0000256" key="1">
    <source>
        <dbReference type="SAM" id="SignalP"/>
    </source>
</evidence>
<dbReference type="SUPFAM" id="SSF55486">
    <property type="entry name" value="Metalloproteases ('zincins'), catalytic domain"/>
    <property type="match status" value="1"/>
</dbReference>
<dbReference type="Gene3D" id="2.60.40.2700">
    <property type="match status" value="1"/>
</dbReference>